<gene>
    <name evidence="2" type="ORF">PMIN01_12048</name>
</gene>
<reference evidence="2" key="1">
    <citation type="journal article" date="2020" name="Mol. Plant Microbe Interact.">
        <title>Genome Sequence of the Biocontrol Agent Coniothyrium minitans strain Conio (IMI 134523).</title>
        <authorList>
            <person name="Patel D."/>
            <person name="Shittu T.A."/>
            <person name="Baroncelli R."/>
            <person name="Muthumeenakshi S."/>
            <person name="Osborne T.H."/>
            <person name="Janganan T.K."/>
            <person name="Sreenivasaprasad S."/>
        </authorList>
    </citation>
    <scope>NUCLEOTIDE SEQUENCE</scope>
    <source>
        <strain evidence="2">Conio</strain>
    </source>
</reference>
<dbReference type="Proteomes" id="UP000756921">
    <property type="component" value="Unassembled WGS sequence"/>
</dbReference>
<dbReference type="EMBL" id="WJXW01000015">
    <property type="protein sequence ID" value="KAF9730115.1"/>
    <property type="molecule type" value="Genomic_DNA"/>
</dbReference>
<name>A0A9P6G956_9PLEO</name>
<organism evidence="2 3">
    <name type="scientific">Paraphaeosphaeria minitans</name>
    <dbReference type="NCBI Taxonomy" id="565426"/>
    <lineage>
        <taxon>Eukaryota</taxon>
        <taxon>Fungi</taxon>
        <taxon>Dikarya</taxon>
        <taxon>Ascomycota</taxon>
        <taxon>Pezizomycotina</taxon>
        <taxon>Dothideomycetes</taxon>
        <taxon>Pleosporomycetidae</taxon>
        <taxon>Pleosporales</taxon>
        <taxon>Massarineae</taxon>
        <taxon>Didymosphaeriaceae</taxon>
        <taxon>Paraphaeosphaeria</taxon>
    </lineage>
</organism>
<proteinExistence type="predicted"/>
<feature type="compositionally biased region" description="Acidic residues" evidence="1">
    <location>
        <begin position="102"/>
        <end position="113"/>
    </location>
</feature>
<feature type="compositionally biased region" description="Basic and acidic residues" evidence="1">
    <location>
        <begin position="186"/>
        <end position="203"/>
    </location>
</feature>
<evidence type="ECO:0000313" key="2">
    <source>
        <dbReference type="EMBL" id="KAF9730115.1"/>
    </source>
</evidence>
<accession>A0A9P6G956</accession>
<evidence type="ECO:0000256" key="1">
    <source>
        <dbReference type="SAM" id="MobiDB-lite"/>
    </source>
</evidence>
<dbReference type="AlphaFoldDB" id="A0A9P6G956"/>
<dbReference type="OrthoDB" id="3811865at2759"/>
<sequence>MANASNASGPTAVQPELEANTIETRLLRMQKNIADVRRSLQHLYLRQRENNFRAAQRDAELMELIKMQAPGDEPLQRLASRNVVNAGVAAELSIQRTVLPSVEEEVQDREDELPAGSPAHTSSAGESGDEVETYEPPDVVAVHFEVPATGKKAVGYTVGTHTARHGQPGSRSPPPNTDATQYAPLETHKPCNEPETDDERKAGDASVPDDEAMMQMRKRQRTANIIRQAYHVAQ</sequence>
<feature type="region of interest" description="Disordered" evidence="1">
    <location>
        <begin position="155"/>
        <end position="219"/>
    </location>
</feature>
<keyword evidence="3" id="KW-1185">Reference proteome</keyword>
<evidence type="ECO:0000313" key="3">
    <source>
        <dbReference type="Proteomes" id="UP000756921"/>
    </source>
</evidence>
<feature type="region of interest" description="Disordered" evidence="1">
    <location>
        <begin position="101"/>
        <end position="132"/>
    </location>
</feature>
<comment type="caution">
    <text evidence="2">The sequence shown here is derived from an EMBL/GenBank/DDBJ whole genome shotgun (WGS) entry which is preliminary data.</text>
</comment>
<protein>
    <submittedName>
        <fullName evidence="2">Uncharacterized protein</fullName>
    </submittedName>
</protein>